<name>A0A1I7TX64_9PELO</name>
<sequence>MQTHHLLPTDFDPFYESFTAVMGGPTSEKKRPFRKDMTCFRDFLLVFLSFYAQENWSKFEFLPICCLLQSSLSGFG</sequence>
<dbReference type="Proteomes" id="UP000095282">
    <property type="component" value="Unplaced"/>
</dbReference>
<dbReference type="AlphaFoldDB" id="A0A1I7TX64"/>
<reference evidence="2" key="1">
    <citation type="submission" date="2016-11" db="UniProtKB">
        <authorList>
            <consortium name="WormBaseParasite"/>
        </authorList>
    </citation>
    <scope>IDENTIFICATION</scope>
</reference>
<protein>
    <submittedName>
        <fullName evidence="2">DDE_Tnp_1_7 domain-containing protein</fullName>
    </submittedName>
</protein>
<evidence type="ECO:0000313" key="2">
    <source>
        <dbReference type="WBParaSite" id="Csp11.Scaffold629.g12689.t1"/>
    </source>
</evidence>
<accession>A0A1I7TX64</accession>
<dbReference type="WBParaSite" id="Csp11.Scaffold629.g12689.t1">
    <property type="protein sequence ID" value="Csp11.Scaffold629.g12689.t1"/>
    <property type="gene ID" value="Csp11.Scaffold629.g12689"/>
</dbReference>
<organism evidence="1 2">
    <name type="scientific">Caenorhabditis tropicalis</name>
    <dbReference type="NCBI Taxonomy" id="1561998"/>
    <lineage>
        <taxon>Eukaryota</taxon>
        <taxon>Metazoa</taxon>
        <taxon>Ecdysozoa</taxon>
        <taxon>Nematoda</taxon>
        <taxon>Chromadorea</taxon>
        <taxon>Rhabditida</taxon>
        <taxon>Rhabditina</taxon>
        <taxon>Rhabditomorpha</taxon>
        <taxon>Rhabditoidea</taxon>
        <taxon>Rhabditidae</taxon>
        <taxon>Peloderinae</taxon>
        <taxon>Caenorhabditis</taxon>
    </lineage>
</organism>
<proteinExistence type="predicted"/>
<evidence type="ECO:0000313" key="1">
    <source>
        <dbReference type="Proteomes" id="UP000095282"/>
    </source>
</evidence>
<keyword evidence="1" id="KW-1185">Reference proteome</keyword>